<evidence type="ECO:0000313" key="1">
    <source>
        <dbReference type="EMBL" id="THD84859.1"/>
    </source>
</evidence>
<dbReference type="EMBL" id="SSND01000001">
    <property type="protein sequence ID" value="THD84859.1"/>
    <property type="molecule type" value="Genomic_DNA"/>
</dbReference>
<dbReference type="Proteomes" id="UP000309450">
    <property type="component" value="Unassembled WGS sequence"/>
</dbReference>
<name>A0A4S3MQW0_9RHOB</name>
<gene>
    <name evidence="1" type="ORF">E7811_03800</name>
</gene>
<protein>
    <submittedName>
        <fullName evidence="1">Uncharacterized protein</fullName>
    </submittedName>
</protein>
<keyword evidence="2" id="KW-1185">Reference proteome</keyword>
<dbReference type="RefSeq" id="WP_136393238.1">
    <property type="nucleotide sequence ID" value="NZ_SSND01000001.1"/>
</dbReference>
<dbReference type="AlphaFoldDB" id="A0A4S3MQW0"/>
<evidence type="ECO:0000313" key="2">
    <source>
        <dbReference type="Proteomes" id="UP000309450"/>
    </source>
</evidence>
<organism evidence="1 2">
    <name type="scientific">Aliigemmobacter aestuarii</name>
    <dbReference type="NCBI Taxonomy" id="1445661"/>
    <lineage>
        <taxon>Bacteria</taxon>
        <taxon>Pseudomonadati</taxon>
        <taxon>Pseudomonadota</taxon>
        <taxon>Alphaproteobacteria</taxon>
        <taxon>Rhodobacterales</taxon>
        <taxon>Paracoccaceae</taxon>
        <taxon>Aliigemmobacter</taxon>
    </lineage>
</organism>
<proteinExistence type="predicted"/>
<reference evidence="1 2" key="1">
    <citation type="submission" date="2019-04" db="EMBL/GenBank/DDBJ databases">
        <title>Draft genome sequence of Gemmobacter aestuarii sp. nov.</title>
        <authorList>
            <person name="Hameed A."/>
            <person name="Lin S.-Y."/>
            <person name="Shahina M."/>
            <person name="Lai W.-A."/>
            <person name="Young C.-C."/>
        </authorList>
    </citation>
    <scope>NUCLEOTIDE SEQUENCE [LARGE SCALE GENOMIC DNA]</scope>
    <source>
        <strain evidence="1 2">CC-PW-75</strain>
    </source>
</reference>
<sequence length="66" mass="7466">MRHDWILDVLSDLAAYARDNGMPGLSAEVERTLTLARDEIQVAEDDGLGADAFDPVTLERRWRRPV</sequence>
<accession>A0A4S3MQW0</accession>
<dbReference type="OrthoDB" id="7659348at2"/>
<comment type="caution">
    <text evidence="1">The sequence shown here is derived from an EMBL/GenBank/DDBJ whole genome shotgun (WGS) entry which is preliminary data.</text>
</comment>